<evidence type="ECO:0000313" key="2">
    <source>
        <dbReference type="Proteomes" id="UP000245768"/>
    </source>
</evidence>
<evidence type="ECO:0008006" key="3">
    <source>
        <dbReference type="Google" id="ProtNLM"/>
    </source>
</evidence>
<dbReference type="InterPro" id="IPR032801">
    <property type="entry name" value="PXL2A/B/C"/>
</dbReference>
<dbReference type="Gene3D" id="3.40.30.10">
    <property type="entry name" value="Glutaredoxin"/>
    <property type="match status" value="1"/>
</dbReference>
<dbReference type="SUPFAM" id="SSF52833">
    <property type="entry name" value="Thioredoxin-like"/>
    <property type="match status" value="1"/>
</dbReference>
<reference evidence="1" key="1">
    <citation type="journal article" date="2018" name="Mol. Biol. Evol.">
        <title>Broad Genomic Sampling Reveals a Smut Pathogenic Ancestry of the Fungal Clade Ustilaginomycotina.</title>
        <authorList>
            <person name="Kijpornyongpan T."/>
            <person name="Mondo S.J."/>
            <person name="Barry K."/>
            <person name="Sandor L."/>
            <person name="Lee J."/>
            <person name="Lipzen A."/>
            <person name="Pangilinan J."/>
            <person name="LaButti K."/>
            <person name="Hainaut M."/>
            <person name="Henrissat B."/>
            <person name="Grigoriev I.V."/>
            <person name="Spatafora J.W."/>
            <person name="Aime M.C."/>
        </authorList>
    </citation>
    <scope>NUCLEOTIDE SEQUENCE [LARGE SCALE GENOMIC DNA]</scope>
    <source>
        <strain evidence="1">MCA 4198</strain>
    </source>
</reference>
<dbReference type="EMBL" id="KZ819635">
    <property type="protein sequence ID" value="PWN92171.1"/>
    <property type="molecule type" value="Genomic_DNA"/>
</dbReference>
<name>A0A316YSG1_9BASI</name>
<dbReference type="AlphaFoldDB" id="A0A316YSG1"/>
<dbReference type="PANTHER" id="PTHR28630:SF3">
    <property type="entry name" value="PEROXIREDOXIN-LIKE 2C"/>
    <property type="match status" value="1"/>
</dbReference>
<evidence type="ECO:0000313" key="1">
    <source>
        <dbReference type="EMBL" id="PWN92171.1"/>
    </source>
</evidence>
<organism evidence="1 2">
    <name type="scientific">Acaromyces ingoldii</name>
    <dbReference type="NCBI Taxonomy" id="215250"/>
    <lineage>
        <taxon>Eukaryota</taxon>
        <taxon>Fungi</taxon>
        <taxon>Dikarya</taxon>
        <taxon>Basidiomycota</taxon>
        <taxon>Ustilaginomycotina</taxon>
        <taxon>Exobasidiomycetes</taxon>
        <taxon>Exobasidiales</taxon>
        <taxon>Cryptobasidiaceae</taxon>
        <taxon>Acaromyces</taxon>
    </lineage>
</organism>
<dbReference type="PANTHER" id="PTHR28630">
    <property type="match status" value="1"/>
</dbReference>
<proteinExistence type="predicted"/>
<keyword evidence="2" id="KW-1185">Reference proteome</keyword>
<accession>A0A316YSG1</accession>
<sequence length="234" mass="24905">MFDILKKPDEVTDALPTPDELKKALASHVETATGESVPLSDLVAPGKRTLLTFVRHHHCGICHEFVRALGRDAFLGTLHAATASGADDDGVAKAGQQQCQVVVVGHGPWKGIETYKQRSECKFDMVVDHEAKGAYQHLGLTRSTLGGATSSPSYMNGKSILAVAAHSTYTVLADAIKGAPGGRIKDMGDVALLGGDFIIDEDGKCIFCHRMRTTADHTDVAKLSALLKGNKEEA</sequence>
<dbReference type="InParanoid" id="A0A316YSG1"/>
<dbReference type="Pfam" id="PF13911">
    <property type="entry name" value="AhpC-TSA_2"/>
    <property type="match status" value="1"/>
</dbReference>
<dbReference type="GeneID" id="37046796"/>
<dbReference type="InterPro" id="IPR036249">
    <property type="entry name" value="Thioredoxin-like_sf"/>
</dbReference>
<dbReference type="Proteomes" id="UP000245768">
    <property type="component" value="Unassembled WGS sequence"/>
</dbReference>
<gene>
    <name evidence="1" type="ORF">FA10DRAFT_300696</name>
</gene>
<dbReference type="RefSeq" id="XP_025379369.1">
    <property type="nucleotide sequence ID" value="XM_025524880.1"/>
</dbReference>
<dbReference type="OrthoDB" id="40334at2759"/>
<dbReference type="STRING" id="215250.A0A316YSG1"/>
<protein>
    <recommendedName>
        <fullName evidence="3">AhpC-TSA-domain-containing protein</fullName>
    </recommendedName>
</protein>